<reference evidence="3 4" key="1">
    <citation type="journal article" date="2012" name="Appl. Environ. Microbiol.">
        <title>Draft genome sequence of a psychrotolerant sulfur-oxidizing bacterium, Sulfuricella denitrificans skB26, and proteomic insights into cold adaptation.</title>
        <authorList>
            <person name="Watanabe T."/>
            <person name="Kojima H."/>
            <person name="Fukui M."/>
        </authorList>
    </citation>
    <scope>NUCLEOTIDE SEQUENCE [LARGE SCALE GENOMIC DNA]</scope>
    <source>
        <strain evidence="4">skB26</strain>
    </source>
</reference>
<dbReference type="EMBL" id="AP013066">
    <property type="protein sequence ID" value="BAN34275.1"/>
    <property type="molecule type" value="Genomic_DNA"/>
</dbReference>
<dbReference type="OrthoDB" id="9787898at2"/>
<dbReference type="CDD" id="cd16443">
    <property type="entry name" value="LplA"/>
    <property type="match status" value="1"/>
</dbReference>
<dbReference type="HOGENOM" id="CLU_022986_1_2_4"/>
<dbReference type="GO" id="GO:0016874">
    <property type="term" value="F:ligase activity"/>
    <property type="evidence" value="ECO:0007669"/>
    <property type="project" value="UniProtKB-KW"/>
</dbReference>
<organism evidence="3 4">
    <name type="scientific">Sulfuricella denitrificans (strain DSM 22764 / NBRC 105220 / skB26)</name>
    <dbReference type="NCBI Taxonomy" id="1163617"/>
    <lineage>
        <taxon>Bacteria</taxon>
        <taxon>Pseudomonadati</taxon>
        <taxon>Pseudomonadota</taxon>
        <taxon>Betaproteobacteria</taxon>
        <taxon>Nitrosomonadales</taxon>
        <taxon>Sulfuricellaceae</taxon>
        <taxon>Sulfuricella</taxon>
    </lineage>
</organism>
<dbReference type="InterPro" id="IPR050664">
    <property type="entry name" value="Octanoyltrans_LipM/LipL"/>
</dbReference>
<dbReference type="AlphaFoldDB" id="S6A9K6"/>
<evidence type="ECO:0000259" key="2">
    <source>
        <dbReference type="PROSITE" id="PS51733"/>
    </source>
</evidence>
<dbReference type="Gene3D" id="3.30.930.10">
    <property type="entry name" value="Bira Bifunctional Protein, Domain 2"/>
    <property type="match status" value="1"/>
</dbReference>
<evidence type="ECO:0000313" key="4">
    <source>
        <dbReference type="Proteomes" id="UP000015559"/>
    </source>
</evidence>
<dbReference type="PANTHER" id="PTHR43679">
    <property type="entry name" value="OCTANOYLTRANSFERASE LIPM-RELATED"/>
    <property type="match status" value="1"/>
</dbReference>
<evidence type="ECO:0000256" key="1">
    <source>
        <dbReference type="SAM" id="MobiDB-lite"/>
    </source>
</evidence>
<dbReference type="Proteomes" id="UP000015559">
    <property type="component" value="Chromosome"/>
</dbReference>
<dbReference type="PROSITE" id="PS51733">
    <property type="entry name" value="BPL_LPL_CATALYTIC"/>
    <property type="match status" value="1"/>
</dbReference>
<dbReference type="InterPro" id="IPR004143">
    <property type="entry name" value="BPL_LPL_catalytic"/>
</dbReference>
<dbReference type="InterPro" id="IPR002829">
    <property type="entry name" value="DUF116"/>
</dbReference>
<evidence type="ECO:0000313" key="3">
    <source>
        <dbReference type="EMBL" id="BAN34275.1"/>
    </source>
</evidence>
<feature type="region of interest" description="Disordered" evidence="1">
    <location>
        <begin position="519"/>
        <end position="538"/>
    </location>
</feature>
<name>S6A9K6_SULDS</name>
<dbReference type="InterPro" id="IPR045864">
    <property type="entry name" value="aa-tRNA-synth_II/BPL/LPL"/>
</dbReference>
<keyword evidence="4" id="KW-1185">Reference proteome</keyword>
<dbReference type="STRING" id="1163617.SCD_n00426"/>
<proteinExistence type="predicted"/>
<keyword evidence="3" id="KW-0436">Ligase</keyword>
<sequence>MNQPSSIIASHDDGLNRASWNAGFDRDWLTLHACGDRPDLLRFYRNQPAASIGRYQALEREIRLDYCLTRGIEVVRRASGGGALYLDENQLGLSLIIRRPAQWGCLQDILSRFCMALADGLAHLGVHALFKAPNDLEIDGRKLASAFIATAGDSLLLQATLLIDADIKTMLEALRVPTEKLTVTGLESARQRLITLKDLLGKIPEDAVLQQALRFGITDALGVGFADAGMEAVDSRLHGNDDTNRETEWSEASDVALEALHKTAGGVLRVRLWPDAGQQRIDRILFAGDVHLHPADALERLECTLAGLPLTEAEATARAFFADFPCDLLGFATEDLCRVLRLALAKLDQQREFGLSPAQANSLMVLGSETTHDTPAILAQATVMLMPYCAKPAWCKWRHQDDCVECGKCEVGDAYRLARERNMQVTTITHYEHLTATLVQMKSAGVAAYVGACCSQFFIKRHYAFREAGMAAVLMDISGANCYELKQEEAAYAGQFQAEASLDADMLAKVMQHVPAQPDEPTQGIIPLTPLNETRKRA</sequence>
<accession>S6A9K6</accession>
<dbReference type="PANTHER" id="PTHR43679:SF2">
    <property type="entry name" value="OCTANOYL-[GCVH]:PROTEIN N-OCTANOYLTRANSFERASE"/>
    <property type="match status" value="1"/>
</dbReference>
<dbReference type="RefSeq" id="WP_009206779.1">
    <property type="nucleotide sequence ID" value="NC_022357.1"/>
</dbReference>
<protein>
    <submittedName>
        <fullName evidence="3">Biotin/lipoate A/B protein ligase</fullName>
    </submittedName>
</protein>
<dbReference type="Gene3D" id="3.30.390.50">
    <property type="entry name" value="CO dehydrogenase flavoprotein, C-terminal domain"/>
    <property type="match status" value="1"/>
</dbReference>
<dbReference type="Pfam" id="PF01976">
    <property type="entry name" value="DUF116"/>
    <property type="match status" value="1"/>
</dbReference>
<dbReference type="Pfam" id="PF21948">
    <property type="entry name" value="LplA-B_cat"/>
    <property type="match status" value="1"/>
</dbReference>
<gene>
    <name evidence="3" type="ORF">SCD_n00426</name>
</gene>
<dbReference type="SUPFAM" id="SSF55681">
    <property type="entry name" value="Class II aaRS and biotin synthetases"/>
    <property type="match status" value="1"/>
</dbReference>
<dbReference type="eggNOG" id="COG0095">
    <property type="taxonomic scope" value="Bacteria"/>
</dbReference>
<feature type="domain" description="BPL/LPL catalytic" evidence="2">
    <location>
        <begin position="35"/>
        <end position="225"/>
    </location>
</feature>
<dbReference type="KEGG" id="sdr:SCD_n00426"/>